<dbReference type="Proteomes" id="UP000280792">
    <property type="component" value="Unassembled WGS sequence"/>
</dbReference>
<evidence type="ECO:0000256" key="1">
    <source>
        <dbReference type="SAM" id="MobiDB-lite"/>
    </source>
</evidence>
<organism evidence="3 4">
    <name type="scientific">Aestuariirhabdus litorea</name>
    <dbReference type="NCBI Taxonomy" id="2528527"/>
    <lineage>
        <taxon>Bacteria</taxon>
        <taxon>Pseudomonadati</taxon>
        <taxon>Pseudomonadota</taxon>
        <taxon>Gammaproteobacteria</taxon>
        <taxon>Oceanospirillales</taxon>
        <taxon>Aestuariirhabdaceae</taxon>
        <taxon>Aestuariirhabdus</taxon>
    </lineage>
</organism>
<reference evidence="3 4" key="1">
    <citation type="submission" date="2018-08" db="EMBL/GenBank/DDBJ databases">
        <authorList>
            <person name="Khan S.A."/>
        </authorList>
    </citation>
    <scope>NUCLEOTIDE SEQUENCE [LARGE SCALE GENOMIC DNA]</scope>
    <source>
        <strain evidence="3 4">GTF-13</strain>
    </source>
</reference>
<sequence>MRTALQRKRIDAHHQRRHPLRRQPLCRGRQQPAFEPGGAASLPGTGTTGSPYRPSAARGPPVSIDLLARKAHRAHVTSRLLYLALLVSISLWTFIIDPPKVDHLLSVWLVQAVPLLLFLPAVLSGAPKAHAWLCFVVLFYFTAGVLHTFANPYGAFGWLESILSTLLFCSSMMYVRWKYQLINRRQGA</sequence>
<keyword evidence="2" id="KW-0472">Membrane</keyword>
<evidence type="ECO:0000256" key="2">
    <source>
        <dbReference type="SAM" id="Phobius"/>
    </source>
</evidence>
<reference evidence="3 4" key="2">
    <citation type="submission" date="2018-12" db="EMBL/GenBank/DDBJ databases">
        <title>Simiduia agarivorans gen. nov., sp. nov., a marine, agarolytic bacterium isolated from shallow coastal water from Keelung, Taiwan.</title>
        <authorList>
            <person name="Shieh W.Y."/>
        </authorList>
    </citation>
    <scope>NUCLEOTIDE SEQUENCE [LARGE SCALE GENOMIC DNA]</scope>
    <source>
        <strain evidence="3 4">GTF-13</strain>
    </source>
</reference>
<keyword evidence="4" id="KW-1185">Reference proteome</keyword>
<dbReference type="EMBL" id="QWEZ01000001">
    <property type="protein sequence ID" value="RRJ84155.1"/>
    <property type="molecule type" value="Genomic_DNA"/>
</dbReference>
<feature type="transmembrane region" description="Helical" evidence="2">
    <location>
        <begin position="155"/>
        <end position="175"/>
    </location>
</feature>
<accession>A0A3P3VN80</accession>
<feature type="transmembrane region" description="Helical" evidence="2">
    <location>
        <begin position="103"/>
        <end position="123"/>
    </location>
</feature>
<name>A0A3P3VN80_9GAMM</name>
<dbReference type="InterPro" id="IPR018643">
    <property type="entry name" value="DUF2069_membrane"/>
</dbReference>
<feature type="transmembrane region" description="Helical" evidence="2">
    <location>
        <begin position="80"/>
        <end position="97"/>
    </location>
</feature>
<dbReference type="Pfam" id="PF09842">
    <property type="entry name" value="DUF2069"/>
    <property type="match status" value="1"/>
</dbReference>
<keyword evidence="2" id="KW-1133">Transmembrane helix</keyword>
<feature type="region of interest" description="Disordered" evidence="1">
    <location>
        <begin position="1"/>
        <end position="57"/>
    </location>
</feature>
<dbReference type="AlphaFoldDB" id="A0A3P3VN80"/>
<evidence type="ECO:0000313" key="4">
    <source>
        <dbReference type="Proteomes" id="UP000280792"/>
    </source>
</evidence>
<evidence type="ECO:0000313" key="3">
    <source>
        <dbReference type="EMBL" id="RRJ84155.1"/>
    </source>
</evidence>
<gene>
    <name evidence="3" type="ORF">D0544_03275</name>
</gene>
<feature type="transmembrane region" description="Helical" evidence="2">
    <location>
        <begin position="130"/>
        <end position="149"/>
    </location>
</feature>
<keyword evidence="2" id="KW-0812">Transmembrane</keyword>
<proteinExistence type="predicted"/>
<comment type="caution">
    <text evidence="3">The sequence shown here is derived from an EMBL/GenBank/DDBJ whole genome shotgun (WGS) entry which is preliminary data.</text>
</comment>
<protein>
    <submittedName>
        <fullName evidence="3">DUF2069 domain-containing protein</fullName>
    </submittedName>
</protein>